<evidence type="ECO:0000256" key="1">
    <source>
        <dbReference type="SAM" id="MobiDB-lite"/>
    </source>
</evidence>
<keyword evidence="3" id="KW-1185">Reference proteome</keyword>
<organism evidence="2 3">
    <name type="scientific">Trichomalopsis sarcophagae</name>
    <dbReference type="NCBI Taxonomy" id="543379"/>
    <lineage>
        <taxon>Eukaryota</taxon>
        <taxon>Metazoa</taxon>
        <taxon>Ecdysozoa</taxon>
        <taxon>Arthropoda</taxon>
        <taxon>Hexapoda</taxon>
        <taxon>Insecta</taxon>
        <taxon>Pterygota</taxon>
        <taxon>Neoptera</taxon>
        <taxon>Endopterygota</taxon>
        <taxon>Hymenoptera</taxon>
        <taxon>Apocrita</taxon>
        <taxon>Proctotrupomorpha</taxon>
        <taxon>Chalcidoidea</taxon>
        <taxon>Pteromalidae</taxon>
        <taxon>Pteromalinae</taxon>
        <taxon>Trichomalopsis</taxon>
    </lineage>
</organism>
<feature type="compositionally biased region" description="Basic and acidic residues" evidence="1">
    <location>
        <begin position="99"/>
        <end position="134"/>
    </location>
</feature>
<accession>A0A232EJQ6</accession>
<comment type="caution">
    <text evidence="2">The sequence shown here is derived from an EMBL/GenBank/DDBJ whole genome shotgun (WGS) entry which is preliminary data.</text>
</comment>
<dbReference type="STRING" id="543379.A0A232EJQ6"/>
<sequence>ESKTCKKYRKVKLREGGRRTNKKFERGEEIEGEKSEKKSKGKCEVSGGRWRTPQAKQHRRATLEGEEDLEKRIRTQTNQIENYLQKGSDGFECVFRKKPSTEVSDKEAGRWAVKRRENQIKRGGGQERQRESRRYAKGRSGGGRGKNIRGSGNRSGRGQRKRKRKGREGITLTDAAKRRRRGQRVSPSLFKEKWEKKNEGGTVIGEVKIFCLKFADDVIALADTREGLQSMLNDLGGRRNRRDKWVYEGKELEIVKEYKYLGQWITSTNSYGV</sequence>
<reference evidence="2 3" key="1">
    <citation type="journal article" date="2017" name="Curr. Biol.">
        <title>The Evolution of Venom by Co-option of Single-Copy Genes.</title>
        <authorList>
            <person name="Martinson E.O."/>
            <person name="Mrinalini"/>
            <person name="Kelkar Y.D."/>
            <person name="Chang C.H."/>
            <person name="Werren J.H."/>
        </authorList>
    </citation>
    <scope>NUCLEOTIDE SEQUENCE [LARGE SCALE GENOMIC DNA]</scope>
    <source>
        <strain evidence="2 3">Alberta</strain>
        <tissue evidence="2">Whole body</tissue>
    </source>
</reference>
<dbReference type="Proteomes" id="UP000215335">
    <property type="component" value="Unassembled WGS sequence"/>
</dbReference>
<gene>
    <name evidence="2" type="ORF">TSAR_007232</name>
</gene>
<feature type="region of interest" description="Disordered" evidence="1">
    <location>
        <begin position="98"/>
        <end position="186"/>
    </location>
</feature>
<dbReference type="OrthoDB" id="7615957at2759"/>
<evidence type="ECO:0000313" key="2">
    <source>
        <dbReference type="EMBL" id="OXU18575.1"/>
    </source>
</evidence>
<feature type="compositionally biased region" description="Basic residues" evidence="1">
    <location>
        <begin position="157"/>
        <end position="166"/>
    </location>
</feature>
<feature type="non-terminal residue" evidence="2">
    <location>
        <position position="273"/>
    </location>
</feature>
<feature type="region of interest" description="Disordered" evidence="1">
    <location>
        <begin position="18"/>
        <end position="70"/>
    </location>
</feature>
<protein>
    <recommendedName>
        <fullName evidence="4">Reverse transcriptase domain-containing protein</fullName>
    </recommendedName>
</protein>
<feature type="compositionally biased region" description="Basic and acidic residues" evidence="1">
    <location>
        <begin position="18"/>
        <end position="43"/>
    </location>
</feature>
<dbReference type="EMBL" id="NNAY01003961">
    <property type="protein sequence ID" value="OXU18575.1"/>
    <property type="molecule type" value="Genomic_DNA"/>
</dbReference>
<evidence type="ECO:0000313" key="3">
    <source>
        <dbReference type="Proteomes" id="UP000215335"/>
    </source>
</evidence>
<feature type="non-terminal residue" evidence="2">
    <location>
        <position position="1"/>
    </location>
</feature>
<name>A0A232EJQ6_9HYME</name>
<proteinExistence type="predicted"/>
<dbReference type="AlphaFoldDB" id="A0A232EJQ6"/>
<evidence type="ECO:0008006" key="4">
    <source>
        <dbReference type="Google" id="ProtNLM"/>
    </source>
</evidence>